<comment type="caution">
    <text evidence="16">The sequence shown here is derived from an EMBL/GenBank/DDBJ whole genome shotgun (WGS) entry which is preliminary data.</text>
</comment>
<comment type="subcellular location">
    <subcellularLocation>
        <location evidence="3">Cytoplasm</location>
    </subcellularLocation>
</comment>
<comment type="catalytic activity">
    <reaction evidence="1">
        <text>GTP = 3',5'-cyclic GMP + diphosphate</text>
        <dbReference type="Rhea" id="RHEA:13665"/>
        <dbReference type="ChEBI" id="CHEBI:33019"/>
        <dbReference type="ChEBI" id="CHEBI:37565"/>
        <dbReference type="ChEBI" id="CHEBI:57746"/>
        <dbReference type="EC" id="4.6.1.2"/>
    </reaction>
</comment>
<keyword evidence="5" id="KW-0963">Cytoplasm</keyword>
<dbReference type="GO" id="GO:0005525">
    <property type="term" value="F:GTP binding"/>
    <property type="evidence" value="ECO:0007669"/>
    <property type="project" value="UniProtKB-KW"/>
</dbReference>
<dbReference type="GO" id="GO:0020037">
    <property type="term" value="F:heme binding"/>
    <property type="evidence" value="ECO:0007669"/>
    <property type="project" value="InterPro"/>
</dbReference>
<dbReference type="SUPFAM" id="SSF111126">
    <property type="entry name" value="Ligand-binding domain in the NO signalling and Golgi transport"/>
    <property type="match status" value="1"/>
</dbReference>
<keyword evidence="9 14" id="KW-0175">Coiled coil</keyword>
<dbReference type="GO" id="GO:0008074">
    <property type="term" value="C:guanylate cyclase complex, soluble"/>
    <property type="evidence" value="ECO:0007669"/>
    <property type="project" value="TreeGrafter"/>
</dbReference>
<keyword evidence="8" id="KW-0408">Iron</keyword>
<evidence type="ECO:0000256" key="13">
    <source>
        <dbReference type="RuleBase" id="RU000405"/>
    </source>
</evidence>
<keyword evidence="6" id="KW-0479">Metal-binding</keyword>
<evidence type="ECO:0000256" key="8">
    <source>
        <dbReference type="ARBA" id="ARBA00023004"/>
    </source>
</evidence>
<organism evidence="16 17">
    <name type="scientific">Steinernema hermaphroditum</name>
    <dbReference type="NCBI Taxonomy" id="289476"/>
    <lineage>
        <taxon>Eukaryota</taxon>
        <taxon>Metazoa</taxon>
        <taxon>Ecdysozoa</taxon>
        <taxon>Nematoda</taxon>
        <taxon>Chromadorea</taxon>
        <taxon>Rhabditida</taxon>
        <taxon>Tylenchina</taxon>
        <taxon>Panagrolaimomorpha</taxon>
        <taxon>Strongyloidoidea</taxon>
        <taxon>Steinernematidae</taxon>
        <taxon>Steinernema</taxon>
    </lineage>
</organism>
<dbReference type="GO" id="GO:0019934">
    <property type="term" value="P:cGMP-mediated signaling"/>
    <property type="evidence" value="ECO:0007669"/>
    <property type="project" value="TreeGrafter"/>
</dbReference>
<feature type="coiled-coil region" evidence="14">
    <location>
        <begin position="395"/>
        <end position="425"/>
    </location>
</feature>
<dbReference type="Pfam" id="PF00211">
    <property type="entry name" value="Guanylate_cyc"/>
    <property type="match status" value="1"/>
</dbReference>
<evidence type="ECO:0000256" key="11">
    <source>
        <dbReference type="ARBA" id="ARBA00023239"/>
    </source>
</evidence>
<dbReference type="InterPro" id="IPR011645">
    <property type="entry name" value="HNOB_dom_associated"/>
</dbReference>
<dbReference type="InterPro" id="IPR038158">
    <property type="entry name" value="H-NOX_domain_sf"/>
</dbReference>
<evidence type="ECO:0000256" key="2">
    <source>
        <dbReference type="ARBA" id="ARBA00001971"/>
    </source>
</evidence>
<dbReference type="FunFam" id="3.90.1520.10:FF:000005">
    <property type="entry name" value="Soluble guanylate cyclase gcy-36"/>
    <property type="match status" value="1"/>
</dbReference>
<accession>A0AA39LJT9</accession>
<dbReference type="Gene3D" id="6.10.250.780">
    <property type="match status" value="1"/>
</dbReference>
<dbReference type="InterPro" id="IPR024096">
    <property type="entry name" value="NO_sig/Golgi_transp_ligand-bd"/>
</dbReference>
<feature type="domain" description="Guanylate cyclase" evidence="15">
    <location>
        <begin position="450"/>
        <end position="578"/>
    </location>
</feature>
<dbReference type="FunFam" id="3.30.450.260:FF:000002">
    <property type="entry name" value="guanylate cyclase soluble subunit alpha-2"/>
    <property type="match status" value="1"/>
</dbReference>
<dbReference type="SMART" id="SM00044">
    <property type="entry name" value="CYCc"/>
    <property type="match status" value="1"/>
</dbReference>
<dbReference type="EMBL" id="JAUCMV010000005">
    <property type="protein sequence ID" value="KAK0399843.1"/>
    <property type="molecule type" value="Genomic_DNA"/>
</dbReference>
<evidence type="ECO:0000256" key="1">
    <source>
        <dbReference type="ARBA" id="ARBA00001436"/>
    </source>
</evidence>
<proteinExistence type="inferred from homology"/>
<keyword evidence="11 13" id="KW-0456">Lyase</keyword>
<evidence type="ECO:0000256" key="9">
    <source>
        <dbReference type="ARBA" id="ARBA00023054"/>
    </source>
</evidence>
<evidence type="ECO:0000313" key="17">
    <source>
        <dbReference type="Proteomes" id="UP001175271"/>
    </source>
</evidence>
<dbReference type="Gene3D" id="3.90.1520.10">
    <property type="entry name" value="H-NOX domain"/>
    <property type="match status" value="1"/>
</dbReference>
<evidence type="ECO:0000313" key="16">
    <source>
        <dbReference type="EMBL" id="KAK0399843.1"/>
    </source>
</evidence>
<dbReference type="CDD" id="cd07302">
    <property type="entry name" value="CHD"/>
    <property type="match status" value="1"/>
</dbReference>
<evidence type="ECO:0000256" key="7">
    <source>
        <dbReference type="ARBA" id="ARBA00022741"/>
    </source>
</evidence>
<evidence type="ECO:0000256" key="12">
    <source>
        <dbReference type="ARBA" id="ARBA00023293"/>
    </source>
</evidence>
<dbReference type="Proteomes" id="UP001175271">
    <property type="component" value="Unassembled WGS sequence"/>
</dbReference>
<gene>
    <name evidence="16" type="ORF">QR680_003242</name>
</gene>
<evidence type="ECO:0000256" key="14">
    <source>
        <dbReference type="SAM" id="Coils"/>
    </source>
</evidence>
<comment type="similarity">
    <text evidence="13">Belongs to the adenylyl cyclase class-4/guanylyl cyclase family.</text>
</comment>
<keyword evidence="17" id="KW-1185">Reference proteome</keyword>
<sequence length="688" mass="78150">MPLKFRHYHDYFILYHNCEFTENAMSIKFGWIHESFRQLVHRKYGKATWLKILEVAKFEEGTESEINHYYSDDETMKIVNAMANIIGIPVEEVWEAYGGFLIQFTMETGWDELLRAMAPDLQGFLDGLDALHYFIDHVVYRTKLKGPSFRCEAQTDGSLVLHYYSKRSGLYPIVKGVVREVARRIYDTEVIMKVTERRQEHLETFVTEHVVFLISQVIQGTDSQNSTTKAITTKAASHTQLPGLNSCILSLRDFCAAFPHHICFDRNLIIEHVGDHIREVSPQIINGETALCDIVEMTHPEIPLTWESISSFENSLFVFKMHSSAHAQSLKPVMLKGQMVQINNGQFVLYMCSLNVTTVEEMIETTLFISDMQRHDGTRDLVMLNQSRMSQVELNRRLEDTTRILKKMAVELEAEKQKVDELLCELMPLSVAESLRQSGSVEACEFPEATLLFTDIVTFTNICAMCTPYDVVNLLNDLYLRFDGLVGMHDVYKVETIGDAYMIVGGVPKECENHAERVMDVSIGMLMESKLVKSPITKQPIQIRIGIHSGAVVAGVVGIKMPRYCLFGETVNLANKMEQSGVPSRIHVSMPAKTIAHRTNNSFQFSDRGNTLIKGKGTMFTFFLEKNDRKSVWELCGRQRSEHHSIDGYAELHERPAGAVIETANHTQENGVSNKETKRTCSPICSIS</sequence>
<comment type="cofactor">
    <cofactor evidence="2">
        <name>heme</name>
        <dbReference type="ChEBI" id="CHEBI:30413"/>
    </cofactor>
</comment>
<dbReference type="Pfam" id="PF07700">
    <property type="entry name" value="HNOB"/>
    <property type="match status" value="1"/>
</dbReference>
<evidence type="ECO:0000256" key="5">
    <source>
        <dbReference type="ARBA" id="ARBA00022490"/>
    </source>
</evidence>
<keyword evidence="12" id="KW-0141">cGMP biosynthesis</keyword>
<keyword evidence="6" id="KW-0349">Heme</keyword>
<dbReference type="EC" id="4.6.1.2" evidence="4"/>
<protein>
    <recommendedName>
        <fullName evidence="4">guanylate cyclase</fullName>
        <ecNumber evidence="4">4.6.1.2</ecNumber>
    </recommendedName>
</protein>
<dbReference type="InterPro" id="IPR018297">
    <property type="entry name" value="A/G_cyclase_CS"/>
</dbReference>
<reference evidence="16" key="1">
    <citation type="submission" date="2023-06" db="EMBL/GenBank/DDBJ databases">
        <title>Genomic analysis of the entomopathogenic nematode Steinernema hermaphroditum.</title>
        <authorList>
            <person name="Schwarz E.M."/>
            <person name="Heppert J.K."/>
            <person name="Baniya A."/>
            <person name="Schwartz H.T."/>
            <person name="Tan C.-H."/>
            <person name="Antoshechkin I."/>
            <person name="Sternberg P.W."/>
            <person name="Goodrich-Blair H."/>
            <person name="Dillman A.R."/>
        </authorList>
    </citation>
    <scope>NUCLEOTIDE SEQUENCE</scope>
    <source>
        <strain evidence="16">PS9179</strain>
        <tissue evidence="16">Whole animal</tissue>
    </source>
</reference>
<dbReference type="Gene3D" id="3.30.70.1230">
    <property type="entry name" value="Nucleotide cyclase"/>
    <property type="match status" value="1"/>
</dbReference>
<dbReference type="InterPro" id="IPR042463">
    <property type="entry name" value="HNOB_dom_associated_sf"/>
</dbReference>
<dbReference type="PROSITE" id="PS00452">
    <property type="entry name" value="GUANYLATE_CYCLASE_1"/>
    <property type="match status" value="1"/>
</dbReference>
<evidence type="ECO:0000259" key="15">
    <source>
        <dbReference type="PROSITE" id="PS50125"/>
    </source>
</evidence>
<dbReference type="InterPro" id="IPR029787">
    <property type="entry name" value="Nucleotide_cyclase"/>
</dbReference>
<dbReference type="FunFam" id="3.30.70.1230:FF:000007">
    <property type="entry name" value="Guanylate cyclase soluble subunit alpha-3"/>
    <property type="match status" value="1"/>
</dbReference>
<evidence type="ECO:0000256" key="6">
    <source>
        <dbReference type="ARBA" id="ARBA00022617"/>
    </source>
</evidence>
<dbReference type="SUPFAM" id="SSF55073">
    <property type="entry name" value="Nucleotide cyclase"/>
    <property type="match status" value="1"/>
</dbReference>
<dbReference type="GO" id="GO:0004383">
    <property type="term" value="F:guanylate cyclase activity"/>
    <property type="evidence" value="ECO:0007669"/>
    <property type="project" value="UniProtKB-EC"/>
</dbReference>
<evidence type="ECO:0000256" key="3">
    <source>
        <dbReference type="ARBA" id="ARBA00004496"/>
    </source>
</evidence>
<keyword evidence="7" id="KW-0547">Nucleotide-binding</keyword>
<keyword evidence="10" id="KW-0342">GTP-binding</keyword>
<dbReference type="Gene3D" id="3.30.450.260">
    <property type="entry name" value="Haem NO binding associated domain"/>
    <property type="match status" value="1"/>
</dbReference>
<dbReference type="AlphaFoldDB" id="A0AA39LJT9"/>
<name>A0AA39LJT9_9BILA</name>
<evidence type="ECO:0000256" key="4">
    <source>
        <dbReference type="ARBA" id="ARBA00012202"/>
    </source>
</evidence>
<dbReference type="PANTHER" id="PTHR45655">
    <property type="entry name" value="GUANYLATE CYCLASE SOLUBLE SUBUNIT BETA-2"/>
    <property type="match status" value="1"/>
</dbReference>
<dbReference type="InterPro" id="IPR001054">
    <property type="entry name" value="A/G_cyclase"/>
</dbReference>
<dbReference type="PANTHER" id="PTHR45655:SF13">
    <property type="entry name" value="SOLUBLE GUANYLATE CYCLASE GCY-32-RELATED"/>
    <property type="match status" value="1"/>
</dbReference>
<dbReference type="Pfam" id="PF07701">
    <property type="entry name" value="HNOBA"/>
    <property type="match status" value="1"/>
</dbReference>
<dbReference type="GO" id="GO:0070482">
    <property type="term" value="P:response to oxygen levels"/>
    <property type="evidence" value="ECO:0007669"/>
    <property type="project" value="TreeGrafter"/>
</dbReference>
<dbReference type="InterPro" id="IPR011644">
    <property type="entry name" value="Heme_NO-bd"/>
</dbReference>
<dbReference type="PROSITE" id="PS50125">
    <property type="entry name" value="GUANYLATE_CYCLASE_2"/>
    <property type="match status" value="1"/>
</dbReference>
<evidence type="ECO:0000256" key="10">
    <source>
        <dbReference type="ARBA" id="ARBA00023134"/>
    </source>
</evidence>